<evidence type="ECO:0000313" key="1">
    <source>
        <dbReference type="EMBL" id="CAO80815.1"/>
    </source>
</evidence>
<dbReference type="HOGENOM" id="CLU_3231534_0_0_0"/>
<organism evidence="1 2">
    <name type="scientific">Cloacimonas acidaminovorans (strain Evry)</name>
    <dbReference type="NCBI Taxonomy" id="459349"/>
    <lineage>
        <taxon>Bacteria</taxon>
        <taxon>Pseudomonadati</taxon>
        <taxon>Candidatus Cloacimonadota</taxon>
        <taxon>Candidatus Cloacimonadia</taxon>
        <taxon>Candidatus Cloacimonadales</taxon>
        <taxon>Candidatus Cloacimonadaceae</taxon>
        <taxon>Candidatus Cloacimonas</taxon>
    </lineage>
</organism>
<dbReference type="AlphaFoldDB" id="B0VHK0"/>
<dbReference type="KEGG" id="caci:CLOAM0943"/>
<dbReference type="Proteomes" id="UP000002019">
    <property type="component" value="Chromosome"/>
</dbReference>
<keyword evidence="2" id="KW-1185">Reference proteome</keyword>
<accession>B0VHK0</accession>
<sequence length="43" mass="5159">MDNSEMKRNQKYFEDIYAWGSSRIVIPHPKYQIHPLLCSDALY</sequence>
<gene>
    <name evidence="1" type="ordered locus">CLOAM0943</name>
</gene>
<dbReference type="EMBL" id="CU466930">
    <property type="protein sequence ID" value="CAO80815.1"/>
    <property type="molecule type" value="Genomic_DNA"/>
</dbReference>
<evidence type="ECO:0000313" key="2">
    <source>
        <dbReference type="Proteomes" id="UP000002019"/>
    </source>
</evidence>
<dbReference type="STRING" id="459349.CLOAM0943"/>
<reference evidence="1 2" key="1">
    <citation type="journal article" date="2008" name="J. Bacteriol.">
        <title>'Candidatus Cloacamonas acidaminovorans': genome sequence reconstruction provides a first glimpse of a new bacterial division.</title>
        <authorList>
            <person name="Pelletier E."/>
            <person name="Kreimeyer A."/>
            <person name="Bocs S."/>
            <person name="Rouy Z."/>
            <person name="Gyapay G."/>
            <person name="Chouari R."/>
            <person name="Riviere D."/>
            <person name="Ganesan A."/>
            <person name="Daegelen P."/>
            <person name="Sghir A."/>
            <person name="Cohen G.N."/>
            <person name="Medigue C."/>
            <person name="Weissenbach J."/>
            <person name="Le Paslier D."/>
        </authorList>
    </citation>
    <scope>NUCLEOTIDE SEQUENCE [LARGE SCALE GENOMIC DNA]</scope>
    <source>
        <strain evidence="2">Evry</strain>
    </source>
</reference>
<name>B0VHK0_CLOAI</name>
<protein>
    <submittedName>
        <fullName evidence="1">Uncharacterized protein</fullName>
    </submittedName>
</protein>
<proteinExistence type="predicted"/>